<gene>
    <name evidence="2" type="ORF">QRX50_10520</name>
</gene>
<dbReference type="Proteomes" id="UP001236014">
    <property type="component" value="Chromosome"/>
</dbReference>
<evidence type="ECO:0000313" key="2">
    <source>
        <dbReference type="EMBL" id="WIX81154.1"/>
    </source>
</evidence>
<dbReference type="EMBL" id="CP127294">
    <property type="protein sequence ID" value="WIX81154.1"/>
    <property type="molecule type" value="Genomic_DNA"/>
</dbReference>
<dbReference type="RefSeq" id="WP_285971764.1">
    <property type="nucleotide sequence ID" value="NZ_CP127294.1"/>
</dbReference>
<evidence type="ECO:0000313" key="3">
    <source>
        <dbReference type="Proteomes" id="UP001236014"/>
    </source>
</evidence>
<protein>
    <submittedName>
        <fullName evidence="2">Uncharacterized protein</fullName>
    </submittedName>
</protein>
<sequence>MLGHQWITAIAALVTALTGAGFFVGRASVPSTPAQPAPATVTVTAAAPGDTPVSGGRVQPTSQPPAGQVPGSYFTGPVTFGSINLDLNPPAEGD</sequence>
<evidence type="ECO:0000256" key="1">
    <source>
        <dbReference type="SAM" id="MobiDB-lite"/>
    </source>
</evidence>
<proteinExistence type="predicted"/>
<dbReference type="AlphaFoldDB" id="A0A9Y2IKQ4"/>
<organism evidence="2 3">
    <name type="scientific">Amycolatopsis carbonis</name>
    <dbReference type="NCBI Taxonomy" id="715471"/>
    <lineage>
        <taxon>Bacteria</taxon>
        <taxon>Bacillati</taxon>
        <taxon>Actinomycetota</taxon>
        <taxon>Actinomycetes</taxon>
        <taxon>Pseudonocardiales</taxon>
        <taxon>Pseudonocardiaceae</taxon>
        <taxon>Amycolatopsis</taxon>
    </lineage>
</organism>
<name>A0A9Y2IKQ4_9PSEU</name>
<dbReference type="KEGG" id="acab:QRX50_10520"/>
<feature type="region of interest" description="Disordered" evidence="1">
    <location>
        <begin position="47"/>
        <end position="73"/>
    </location>
</feature>
<accession>A0A9Y2IKQ4</accession>
<keyword evidence="3" id="KW-1185">Reference proteome</keyword>
<reference evidence="2 3" key="1">
    <citation type="submission" date="2023-06" db="EMBL/GenBank/DDBJ databases">
        <authorList>
            <person name="Oyuntsetseg B."/>
            <person name="Kim S.B."/>
        </authorList>
    </citation>
    <scope>NUCLEOTIDE SEQUENCE [LARGE SCALE GENOMIC DNA]</scope>
    <source>
        <strain evidence="2 3">2-15</strain>
    </source>
</reference>